<evidence type="ECO:0000256" key="1">
    <source>
        <dbReference type="ARBA" id="ARBA00022729"/>
    </source>
</evidence>
<dbReference type="PANTHER" id="PTHR45656:SF4">
    <property type="entry name" value="PROTEIN CBR-CLEC-78"/>
    <property type="match status" value="1"/>
</dbReference>
<reference evidence="6" key="1">
    <citation type="submission" date="2020-08" db="EMBL/GenBank/DDBJ databases">
        <title>Multicomponent nature underlies the extraordinary mechanical properties of spider dragline silk.</title>
        <authorList>
            <person name="Kono N."/>
            <person name="Nakamura H."/>
            <person name="Mori M."/>
            <person name="Yoshida Y."/>
            <person name="Ohtoshi R."/>
            <person name="Malay A.D."/>
            <person name="Moran D.A.P."/>
            <person name="Tomita M."/>
            <person name="Numata K."/>
            <person name="Arakawa K."/>
        </authorList>
    </citation>
    <scope>NUCLEOTIDE SEQUENCE</scope>
</reference>
<evidence type="ECO:0000256" key="4">
    <source>
        <dbReference type="PROSITE-ProRule" id="PRU00302"/>
    </source>
</evidence>
<dbReference type="AlphaFoldDB" id="A0A8X6R7T4"/>
<feature type="domain" description="Sushi" evidence="5">
    <location>
        <begin position="6"/>
        <end position="80"/>
    </location>
</feature>
<dbReference type="SUPFAM" id="SSF57535">
    <property type="entry name" value="Complement control module/SCR domain"/>
    <property type="match status" value="1"/>
</dbReference>
<evidence type="ECO:0000256" key="2">
    <source>
        <dbReference type="ARBA" id="ARBA00022737"/>
    </source>
</evidence>
<keyword evidence="2" id="KW-0677">Repeat</keyword>
<proteinExistence type="predicted"/>
<evidence type="ECO:0000313" key="6">
    <source>
        <dbReference type="EMBL" id="GFU55499.1"/>
    </source>
</evidence>
<dbReference type="OrthoDB" id="10051774at2759"/>
<keyword evidence="4" id="KW-0768">Sushi</keyword>
<dbReference type="InterPro" id="IPR035976">
    <property type="entry name" value="Sushi/SCR/CCP_sf"/>
</dbReference>
<sequence length="111" mass="12410">DSSNADQCMNHGPISNGFVLVIPNNRFQPSSSPSAQTDFEYPVGTRLHYSCTHGYVLRGERELVCESGGFWSEEVPVCMEAMIWRMITCEQHGQWSNPAPNCILMSQIIGE</sequence>
<keyword evidence="1" id="KW-0732">Signal</keyword>
<comment type="caution">
    <text evidence="6">The sequence shown here is derived from an EMBL/GenBank/DDBJ whole genome shotgun (WGS) entry which is preliminary data.</text>
</comment>
<organism evidence="6 7">
    <name type="scientific">Nephila pilipes</name>
    <name type="common">Giant wood spider</name>
    <name type="synonym">Nephila maculata</name>
    <dbReference type="NCBI Taxonomy" id="299642"/>
    <lineage>
        <taxon>Eukaryota</taxon>
        <taxon>Metazoa</taxon>
        <taxon>Ecdysozoa</taxon>
        <taxon>Arthropoda</taxon>
        <taxon>Chelicerata</taxon>
        <taxon>Arachnida</taxon>
        <taxon>Araneae</taxon>
        <taxon>Araneomorphae</taxon>
        <taxon>Entelegynae</taxon>
        <taxon>Araneoidea</taxon>
        <taxon>Nephilidae</taxon>
        <taxon>Nephila</taxon>
    </lineage>
</organism>
<comment type="caution">
    <text evidence="4">Lacks conserved residue(s) required for the propagation of feature annotation.</text>
</comment>
<feature type="non-terminal residue" evidence="6">
    <location>
        <position position="1"/>
    </location>
</feature>
<dbReference type="CDD" id="cd00033">
    <property type="entry name" value="CCP"/>
    <property type="match status" value="1"/>
</dbReference>
<dbReference type="PANTHER" id="PTHR45656">
    <property type="entry name" value="PROTEIN CBR-CLEC-78"/>
    <property type="match status" value="1"/>
</dbReference>
<dbReference type="InterPro" id="IPR051277">
    <property type="entry name" value="SEZ6_CSMD_C4BPB_Regulators"/>
</dbReference>
<keyword evidence="3 4" id="KW-1015">Disulfide bond</keyword>
<dbReference type="Proteomes" id="UP000887013">
    <property type="component" value="Unassembled WGS sequence"/>
</dbReference>
<evidence type="ECO:0000256" key="3">
    <source>
        <dbReference type="ARBA" id="ARBA00023157"/>
    </source>
</evidence>
<dbReference type="InterPro" id="IPR000436">
    <property type="entry name" value="Sushi_SCR_CCP_dom"/>
</dbReference>
<evidence type="ECO:0000313" key="7">
    <source>
        <dbReference type="Proteomes" id="UP000887013"/>
    </source>
</evidence>
<keyword evidence="7" id="KW-1185">Reference proteome</keyword>
<accession>A0A8X6R7T4</accession>
<gene>
    <name evidence="6" type="ORF">NPIL_102611</name>
</gene>
<feature type="disulfide bond" evidence="4">
    <location>
        <begin position="51"/>
        <end position="78"/>
    </location>
</feature>
<dbReference type="Pfam" id="PF00084">
    <property type="entry name" value="Sushi"/>
    <property type="match status" value="1"/>
</dbReference>
<protein>
    <recommendedName>
        <fullName evidence="5">Sushi domain-containing protein</fullName>
    </recommendedName>
</protein>
<dbReference type="PROSITE" id="PS50923">
    <property type="entry name" value="SUSHI"/>
    <property type="match status" value="1"/>
</dbReference>
<dbReference type="SMART" id="SM00032">
    <property type="entry name" value="CCP"/>
    <property type="match status" value="1"/>
</dbReference>
<evidence type="ECO:0000259" key="5">
    <source>
        <dbReference type="PROSITE" id="PS50923"/>
    </source>
</evidence>
<dbReference type="EMBL" id="BMAW01039362">
    <property type="protein sequence ID" value="GFU55499.1"/>
    <property type="molecule type" value="Genomic_DNA"/>
</dbReference>
<dbReference type="Gene3D" id="2.10.70.10">
    <property type="entry name" value="Complement Module, domain 1"/>
    <property type="match status" value="1"/>
</dbReference>
<name>A0A8X6R7T4_NEPPI</name>